<dbReference type="SUPFAM" id="SSF141673">
    <property type="entry name" value="MOSC N-terminal domain-like"/>
    <property type="match status" value="1"/>
</dbReference>
<evidence type="ECO:0000256" key="4">
    <source>
        <dbReference type="ARBA" id="ARBA00022723"/>
    </source>
</evidence>
<keyword evidence="2" id="KW-0285">Flavoprotein</keyword>
<keyword evidence="5" id="KW-0274">FAD</keyword>
<gene>
    <name evidence="15" type="ORF">tinsulaeT_13660</name>
</gene>
<dbReference type="SUPFAM" id="SSF52343">
    <property type="entry name" value="Ferredoxin reductase-like, C-terminal NADP-linked domain"/>
    <property type="match status" value="1"/>
</dbReference>
<dbReference type="InterPro" id="IPR050415">
    <property type="entry name" value="MRET"/>
</dbReference>
<evidence type="ECO:0000256" key="10">
    <source>
        <dbReference type="ARBA" id="ARBA00034078"/>
    </source>
</evidence>
<reference evidence="15 16" key="1">
    <citation type="submission" date="2023-03" db="EMBL/GenBank/DDBJ databases">
        <title>Draft genome sequence of Thalassotalea insulae KCTC 62186T.</title>
        <authorList>
            <person name="Sawabe T."/>
        </authorList>
    </citation>
    <scope>NUCLEOTIDE SEQUENCE [LARGE SCALE GENOMIC DNA]</scope>
    <source>
        <strain evidence="15 16">KCTC 62186</strain>
    </source>
</reference>
<dbReference type="SUPFAM" id="SSF50800">
    <property type="entry name" value="PK beta-barrel domain-like"/>
    <property type="match status" value="1"/>
</dbReference>
<keyword evidence="7" id="KW-0408">Iron</keyword>
<keyword evidence="8" id="KW-0411">Iron-sulfur</keyword>
<dbReference type="PROSITE" id="PS51384">
    <property type="entry name" value="FAD_FR"/>
    <property type="match status" value="1"/>
</dbReference>
<dbReference type="Pfam" id="PF03473">
    <property type="entry name" value="MOSC"/>
    <property type="match status" value="1"/>
</dbReference>
<dbReference type="SUPFAM" id="SSF63380">
    <property type="entry name" value="Riboflavin synthase domain-like"/>
    <property type="match status" value="1"/>
</dbReference>
<evidence type="ECO:0000313" key="16">
    <source>
        <dbReference type="Proteomes" id="UP001157186"/>
    </source>
</evidence>
<dbReference type="Pfam" id="PF00111">
    <property type="entry name" value="Fer2"/>
    <property type="match status" value="1"/>
</dbReference>
<sequence>MTTAAVSSLHIYPIKSSAGIEVSNTWIDQFGLSFDRRFVITDTNGQFITARTEPSICLIQASLTASGMILTAPNMPPLIINYSEFSSHYSDVVVWKDLISGQHCHQHYDTWFSKYLARNCQLYFFGEASSRTVKNSDQQVSFADGYPLLLISQASLNELNQRLGDDTVTMAQFRPNIVAGNTLAFAEDSWKKIRIGDVTFEVVKSCSRCIFTTVNPLTGKKHPEQQPLATLKQYRQVEKGDVMFGQNLIALNQGQINQGDSIEVLAQQTPPIFISQTPAALKQKQLLTQSNNLPLSAIQTPTFPVECVKIIDETHDVKTFWLQTGNHQSINYIAGQHLPISLNINDKTVLRNYTLSSSPTRPNLISITVKRVSDYQQPGIVSNYLHDHFKVGDRLVAEQPRGQFHLSAIDPAKLLMLSAGSGITPMLSMLRALVDLGIKNDVAFFHSAHSEKDLIAIDEINTLARQHGNCRLDFTLTRSAPPQWTDYQGRLSQKMLSNIPSLLNREVLVCGPLAFREQAKSLLMALGLPKQQFHFESFGIRKNPEQQAEKTVKKVGILFDSWDTYYKGNTEEPILDQGESAGLVLPYSCRGGMCGSCKMKLQSGEVKQLANDGLTDEEKKQGYILACSCIPQSDIVVTVD</sequence>
<dbReference type="EMBL" id="BSST01000001">
    <property type="protein sequence ID" value="GLX78026.1"/>
    <property type="molecule type" value="Genomic_DNA"/>
</dbReference>
<dbReference type="PANTHER" id="PTHR47354:SF6">
    <property type="entry name" value="NADH OXIDOREDUCTASE HCR"/>
    <property type="match status" value="1"/>
</dbReference>
<dbReference type="InterPro" id="IPR008333">
    <property type="entry name" value="Cbr1-like_FAD-bd_dom"/>
</dbReference>
<evidence type="ECO:0000256" key="2">
    <source>
        <dbReference type="ARBA" id="ARBA00022630"/>
    </source>
</evidence>
<dbReference type="Proteomes" id="UP001157186">
    <property type="component" value="Unassembled WGS sequence"/>
</dbReference>
<keyword evidence="4" id="KW-0479">Metal-binding</keyword>
<dbReference type="InterPro" id="IPR006058">
    <property type="entry name" value="2Fe2S_fd_BS"/>
</dbReference>
<dbReference type="RefSeq" id="WP_284243921.1">
    <property type="nucleotide sequence ID" value="NZ_BSST01000001.1"/>
</dbReference>
<evidence type="ECO:0000256" key="6">
    <source>
        <dbReference type="ARBA" id="ARBA00023002"/>
    </source>
</evidence>
<comment type="cofactor">
    <cofactor evidence="10">
        <name>[2Fe-2S] cluster</name>
        <dbReference type="ChEBI" id="CHEBI:190135"/>
    </cofactor>
</comment>
<dbReference type="Gene3D" id="3.10.20.30">
    <property type="match status" value="1"/>
</dbReference>
<proteinExistence type="inferred from homology"/>
<dbReference type="Gene3D" id="2.40.30.10">
    <property type="entry name" value="Translation factors"/>
    <property type="match status" value="1"/>
</dbReference>
<keyword evidence="16" id="KW-1185">Reference proteome</keyword>
<feature type="domain" description="FAD-binding FR-type" evidence="14">
    <location>
        <begin position="300"/>
        <end position="407"/>
    </location>
</feature>
<evidence type="ECO:0000259" key="14">
    <source>
        <dbReference type="PROSITE" id="PS51384"/>
    </source>
</evidence>
<dbReference type="Pfam" id="PF00970">
    <property type="entry name" value="FAD_binding_6"/>
    <property type="match status" value="1"/>
</dbReference>
<evidence type="ECO:0000256" key="8">
    <source>
        <dbReference type="ARBA" id="ARBA00023014"/>
    </source>
</evidence>
<evidence type="ECO:0000256" key="5">
    <source>
        <dbReference type="ARBA" id="ARBA00022827"/>
    </source>
</evidence>
<dbReference type="PRINTS" id="PR00410">
    <property type="entry name" value="PHEHYDRXLASE"/>
</dbReference>
<dbReference type="InterPro" id="IPR001433">
    <property type="entry name" value="OxRdtase_FAD/NAD-bd"/>
</dbReference>
<dbReference type="InterPro" id="IPR017938">
    <property type="entry name" value="Riboflavin_synthase-like_b-brl"/>
</dbReference>
<keyword evidence="9" id="KW-0830">Ubiquinone</keyword>
<dbReference type="InterPro" id="IPR012675">
    <property type="entry name" value="Beta-grasp_dom_sf"/>
</dbReference>
<evidence type="ECO:0000256" key="9">
    <source>
        <dbReference type="ARBA" id="ARBA00023075"/>
    </source>
</evidence>
<keyword evidence="6" id="KW-0560">Oxidoreductase</keyword>
<dbReference type="Pfam" id="PF03476">
    <property type="entry name" value="MOSC_N"/>
    <property type="match status" value="1"/>
</dbReference>
<dbReference type="InterPro" id="IPR039261">
    <property type="entry name" value="FNR_nucleotide-bd"/>
</dbReference>
<evidence type="ECO:0000313" key="15">
    <source>
        <dbReference type="EMBL" id="GLX78026.1"/>
    </source>
</evidence>
<dbReference type="InterPro" id="IPR011037">
    <property type="entry name" value="Pyrv_Knase-like_insert_dom_sf"/>
</dbReference>
<dbReference type="SUPFAM" id="SSF54292">
    <property type="entry name" value="2Fe-2S ferredoxin-like"/>
    <property type="match status" value="1"/>
</dbReference>
<dbReference type="Pfam" id="PF00175">
    <property type="entry name" value="NAD_binding_1"/>
    <property type="match status" value="1"/>
</dbReference>
<dbReference type="CDD" id="cd06215">
    <property type="entry name" value="FNR_iron_sulfur_binding_1"/>
    <property type="match status" value="1"/>
</dbReference>
<organism evidence="15 16">
    <name type="scientific">Thalassotalea insulae</name>
    <dbReference type="NCBI Taxonomy" id="2056778"/>
    <lineage>
        <taxon>Bacteria</taxon>
        <taxon>Pseudomonadati</taxon>
        <taxon>Pseudomonadota</taxon>
        <taxon>Gammaproteobacteria</taxon>
        <taxon>Alteromonadales</taxon>
        <taxon>Colwelliaceae</taxon>
        <taxon>Thalassotalea</taxon>
    </lineage>
</organism>
<dbReference type="PANTHER" id="PTHR47354">
    <property type="entry name" value="NADH OXIDOREDUCTASE HCR"/>
    <property type="match status" value="1"/>
</dbReference>
<dbReference type="PROSITE" id="PS51340">
    <property type="entry name" value="MOSC"/>
    <property type="match status" value="1"/>
</dbReference>
<evidence type="ECO:0000259" key="13">
    <source>
        <dbReference type="PROSITE" id="PS51340"/>
    </source>
</evidence>
<protein>
    <submittedName>
        <fullName evidence="15">Flavodoxin</fullName>
    </submittedName>
</protein>
<dbReference type="InterPro" id="IPR017927">
    <property type="entry name" value="FAD-bd_FR_type"/>
</dbReference>
<dbReference type="InterPro" id="IPR005303">
    <property type="entry name" value="MOCOS_middle"/>
</dbReference>
<dbReference type="InterPro" id="IPR001041">
    <property type="entry name" value="2Fe-2S_ferredoxin-type"/>
</dbReference>
<comment type="similarity">
    <text evidence="11">In the N-terminal section; belongs to the FAD-binding oxidoreductase type 6 family.</text>
</comment>
<evidence type="ECO:0000259" key="12">
    <source>
        <dbReference type="PROSITE" id="PS51085"/>
    </source>
</evidence>
<evidence type="ECO:0000256" key="11">
    <source>
        <dbReference type="ARBA" id="ARBA00061434"/>
    </source>
</evidence>
<name>A0ABQ6GQ70_9GAMM</name>
<evidence type="ECO:0000256" key="3">
    <source>
        <dbReference type="ARBA" id="ARBA00022714"/>
    </source>
</evidence>
<comment type="cofactor">
    <cofactor evidence="1">
        <name>FAD</name>
        <dbReference type="ChEBI" id="CHEBI:57692"/>
    </cofactor>
</comment>
<keyword evidence="3" id="KW-0001">2Fe-2S</keyword>
<accession>A0ABQ6GQ70</accession>
<dbReference type="CDD" id="cd00207">
    <property type="entry name" value="fer2"/>
    <property type="match status" value="1"/>
</dbReference>
<dbReference type="InterPro" id="IPR036010">
    <property type="entry name" value="2Fe-2S_ferredoxin-like_sf"/>
</dbReference>
<evidence type="ECO:0000256" key="7">
    <source>
        <dbReference type="ARBA" id="ARBA00023004"/>
    </source>
</evidence>
<feature type="domain" description="2Fe-2S ferredoxin-type" evidence="12">
    <location>
        <begin position="553"/>
        <end position="640"/>
    </location>
</feature>
<feature type="domain" description="MOSC" evidence="13">
    <location>
        <begin position="120"/>
        <end position="265"/>
    </location>
</feature>
<dbReference type="PROSITE" id="PS00197">
    <property type="entry name" value="2FE2S_FER_1"/>
    <property type="match status" value="1"/>
</dbReference>
<dbReference type="PROSITE" id="PS51085">
    <property type="entry name" value="2FE2S_FER_2"/>
    <property type="match status" value="1"/>
</dbReference>
<comment type="caution">
    <text evidence="15">The sequence shown here is derived from an EMBL/GenBank/DDBJ whole genome shotgun (WGS) entry which is preliminary data.</text>
</comment>
<evidence type="ECO:0000256" key="1">
    <source>
        <dbReference type="ARBA" id="ARBA00001974"/>
    </source>
</evidence>
<dbReference type="Gene3D" id="3.40.50.80">
    <property type="entry name" value="Nucleotide-binding domain of ferredoxin-NADP reductase (FNR) module"/>
    <property type="match status" value="1"/>
</dbReference>
<dbReference type="InterPro" id="IPR005302">
    <property type="entry name" value="MoCF_Sase_C"/>
</dbReference>